<dbReference type="AlphaFoldDB" id="A0A6C0AG70"/>
<organism evidence="1">
    <name type="scientific">viral metagenome</name>
    <dbReference type="NCBI Taxonomy" id="1070528"/>
    <lineage>
        <taxon>unclassified sequences</taxon>
        <taxon>metagenomes</taxon>
        <taxon>organismal metagenomes</taxon>
    </lineage>
</organism>
<dbReference type="EMBL" id="MN740596">
    <property type="protein sequence ID" value="QHS78365.1"/>
    <property type="molecule type" value="Genomic_DNA"/>
</dbReference>
<sequence length="103" mass="12273">MNNINEMLVAKNGDLNMDKMYDNLVKDNNKCVFLLNMIVEYPALQSEQKLIDYNNVQARYYENKMYINFSYNNDSITFIYIYNYPESKIENLIKNLDINFNGV</sequence>
<proteinExistence type="predicted"/>
<reference evidence="1" key="1">
    <citation type="journal article" date="2020" name="Nature">
        <title>Giant virus diversity and host interactions through global metagenomics.</title>
        <authorList>
            <person name="Schulz F."/>
            <person name="Roux S."/>
            <person name="Paez-Espino D."/>
            <person name="Jungbluth S."/>
            <person name="Walsh D.A."/>
            <person name="Denef V.J."/>
            <person name="McMahon K.D."/>
            <person name="Konstantinidis K.T."/>
            <person name="Eloe-Fadrosh E.A."/>
            <person name="Kyrpides N.C."/>
            <person name="Woyke T."/>
        </authorList>
    </citation>
    <scope>NUCLEOTIDE SEQUENCE</scope>
    <source>
        <strain evidence="1">GVMAG-S-1021933-23</strain>
    </source>
</reference>
<evidence type="ECO:0000313" key="1">
    <source>
        <dbReference type="EMBL" id="QHS78365.1"/>
    </source>
</evidence>
<protein>
    <submittedName>
        <fullName evidence="1">Uncharacterized protein</fullName>
    </submittedName>
</protein>
<accession>A0A6C0AG70</accession>
<name>A0A6C0AG70_9ZZZZ</name>